<feature type="chain" id="PRO_5035751103" evidence="2">
    <location>
        <begin position="21"/>
        <end position="175"/>
    </location>
</feature>
<evidence type="ECO:0000256" key="1">
    <source>
        <dbReference type="SAM" id="MobiDB-lite"/>
    </source>
</evidence>
<proteinExistence type="predicted"/>
<dbReference type="EMBL" id="CADEPI010000024">
    <property type="protein sequence ID" value="CAB3366225.1"/>
    <property type="molecule type" value="Genomic_DNA"/>
</dbReference>
<accession>A0A8S1CCX0</accession>
<feature type="region of interest" description="Disordered" evidence="1">
    <location>
        <begin position="44"/>
        <end position="69"/>
    </location>
</feature>
<name>A0A8S1CCX0_9INSE</name>
<dbReference type="Proteomes" id="UP000494165">
    <property type="component" value="Unassembled WGS sequence"/>
</dbReference>
<sequence>MLRPVVLLVLVGVLRQVAHAAPPNSKSRSILLISPQWPVFMPVQQPPPTEYGPQSRSPEAQPGPMRRRQQQMQAFYPVSITLFDPSSRQVAGTIQGYVTQAVGFLTNRVTTAVTGALPTLPITVNVPDLFTGVANRVTAASEVVQTAWQNRPGNNPTAIEPLPDRLPNPDDEFIL</sequence>
<keyword evidence="4" id="KW-1185">Reference proteome</keyword>
<keyword evidence="2" id="KW-0732">Signal</keyword>
<evidence type="ECO:0000256" key="2">
    <source>
        <dbReference type="SAM" id="SignalP"/>
    </source>
</evidence>
<reference evidence="3 4" key="1">
    <citation type="submission" date="2020-04" db="EMBL/GenBank/DDBJ databases">
        <authorList>
            <person name="Alioto T."/>
            <person name="Alioto T."/>
            <person name="Gomez Garrido J."/>
        </authorList>
    </citation>
    <scope>NUCLEOTIDE SEQUENCE [LARGE SCALE GENOMIC DNA]</scope>
</reference>
<protein>
    <submittedName>
        <fullName evidence="3">Uncharacterized protein</fullName>
    </submittedName>
</protein>
<dbReference type="AlphaFoldDB" id="A0A8S1CCX0"/>
<dbReference type="OrthoDB" id="10669805at2759"/>
<gene>
    <name evidence="3" type="ORF">CLODIP_2_CD01501</name>
</gene>
<evidence type="ECO:0000313" key="3">
    <source>
        <dbReference type="EMBL" id="CAB3366225.1"/>
    </source>
</evidence>
<evidence type="ECO:0000313" key="4">
    <source>
        <dbReference type="Proteomes" id="UP000494165"/>
    </source>
</evidence>
<feature type="signal peptide" evidence="2">
    <location>
        <begin position="1"/>
        <end position="20"/>
    </location>
</feature>
<comment type="caution">
    <text evidence="3">The sequence shown here is derived from an EMBL/GenBank/DDBJ whole genome shotgun (WGS) entry which is preliminary data.</text>
</comment>
<organism evidence="3 4">
    <name type="scientific">Cloeon dipterum</name>
    <dbReference type="NCBI Taxonomy" id="197152"/>
    <lineage>
        <taxon>Eukaryota</taxon>
        <taxon>Metazoa</taxon>
        <taxon>Ecdysozoa</taxon>
        <taxon>Arthropoda</taxon>
        <taxon>Hexapoda</taxon>
        <taxon>Insecta</taxon>
        <taxon>Pterygota</taxon>
        <taxon>Palaeoptera</taxon>
        <taxon>Ephemeroptera</taxon>
        <taxon>Pisciforma</taxon>
        <taxon>Baetidae</taxon>
        <taxon>Cloeon</taxon>
    </lineage>
</organism>